<dbReference type="EMBL" id="PVTE01000022">
    <property type="protein sequence ID" value="PRY31778.1"/>
    <property type="molecule type" value="Genomic_DNA"/>
</dbReference>
<name>A0A2T0SED2_9BACT</name>
<reference evidence="1 2" key="1">
    <citation type="submission" date="2018-03" db="EMBL/GenBank/DDBJ databases">
        <title>Genomic Encyclopedia of Archaeal and Bacterial Type Strains, Phase II (KMG-II): from individual species to whole genera.</title>
        <authorList>
            <person name="Goeker M."/>
        </authorList>
    </citation>
    <scope>NUCLEOTIDE SEQUENCE [LARGE SCALE GENOMIC DNA]</scope>
    <source>
        <strain evidence="1 2">DSM 28354</strain>
    </source>
</reference>
<sequence>MSFDEYLTAKKIDSQRFKQTDPTLYTEWAVLFEVVHPDSFTVQKKFLLNALRRQYLLNSEGRMT</sequence>
<keyword evidence="2" id="KW-1185">Reference proteome</keyword>
<organism evidence="1 2">
    <name type="scientific">Spirosoma oryzae</name>
    <dbReference type="NCBI Taxonomy" id="1469603"/>
    <lineage>
        <taxon>Bacteria</taxon>
        <taxon>Pseudomonadati</taxon>
        <taxon>Bacteroidota</taxon>
        <taxon>Cytophagia</taxon>
        <taxon>Cytophagales</taxon>
        <taxon>Cytophagaceae</taxon>
        <taxon>Spirosoma</taxon>
    </lineage>
</organism>
<dbReference type="OrthoDB" id="853871at2"/>
<comment type="caution">
    <text evidence="1">The sequence shown here is derived from an EMBL/GenBank/DDBJ whole genome shotgun (WGS) entry which is preliminary data.</text>
</comment>
<dbReference type="RefSeq" id="WP_106139866.1">
    <property type="nucleotide sequence ID" value="NZ_PVTE01000022.1"/>
</dbReference>
<gene>
    <name evidence="1" type="ORF">CLV58_12275</name>
</gene>
<proteinExistence type="predicted"/>
<evidence type="ECO:0000313" key="2">
    <source>
        <dbReference type="Proteomes" id="UP000238375"/>
    </source>
</evidence>
<evidence type="ECO:0000313" key="1">
    <source>
        <dbReference type="EMBL" id="PRY31778.1"/>
    </source>
</evidence>
<dbReference type="AlphaFoldDB" id="A0A2T0SED2"/>
<protein>
    <submittedName>
        <fullName evidence="1">Uncharacterized protein</fullName>
    </submittedName>
</protein>
<dbReference type="Proteomes" id="UP000238375">
    <property type="component" value="Unassembled WGS sequence"/>
</dbReference>
<accession>A0A2T0SED2</accession>